<comment type="caution">
    <text evidence="6">The sequence shown here is derived from an EMBL/GenBank/DDBJ whole genome shotgun (WGS) entry which is preliminary data.</text>
</comment>
<keyword evidence="2 6" id="KW-0418">Kinase</keyword>
<dbReference type="GO" id="GO:0046983">
    <property type="term" value="F:protein dimerization activity"/>
    <property type="evidence" value="ECO:0007669"/>
    <property type="project" value="InterPro"/>
</dbReference>
<feature type="transmembrane region" description="Helical" evidence="4">
    <location>
        <begin position="15"/>
        <end position="35"/>
    </location>
</feature>
<keyword evidence="4" id="KW-0812">Transmembrane</keyword>
<keyword evidence="4" id="KW-0472">Membrane</keyword>
<evidence type="ECO:0000256" key="1">
    <source>
        <dbReference type="ARBA" id="ARBA00022679"/>
    </source>
</evidence>
<feature type="domain" description="Histidine kinase/HSP90-like ATPase" evidence="5">
    <location>
        <begin position="276"/>
        <end position="367"/>
    </location>
</feature>
<feature type="transmembrane region" description="Helical" evidence="4">
    <location>
        <begin position="42"/>
        <end position="59"/>
    </location>
</feature>
<feature type="transmembrane region" description="Helical" evidence="4">
    <location>
        <begin position="71"/>
        <end position="98"/>
    </location>
</feature>
<dbReference type="GO" id="GO:0016020">
    <property type="term" value="C:membrane"/>
    <property type="evidence" value="ECO:0007669"/>
    <property type="project" value="InterPro"/>
</dbReference>
<keyword evidence="4" id="KW-1133">Transmembrane helix</keyword>
<dbReference type="SMART" id="SM00387">
    <property type="entry name" value="HATPase_c"/>
    <property type="match status" value="1"/>
</dbReference>
<protein>
    <submittedName>
        <fullName evidence="6">Histidine kinase</fullName>
    </submittedName>
</protein>
<dbReference type="EMBL" id="BJNG01000047">
    <property type="protein sequence ID" value="GEC22513.1"/>
    <property type="molecule type" value="Genomic_DNA"/>
</dbReference>
<keyword evidence="3" id="KW-0902">Two-component regulatory system</keyword>
<dbReference type="OrthoDB" id="5241784at2"/>
<dbReference type="Gene3D" id="3.30.565.10">
    <property type="entry name" value="Histidine kinase-like ATPase, C-terminal domain"/>
    <property type="match status" value="1"/>
</dbReference>
<name>A0A4Y3WUK6_9PSEU</name>
<dbReference type="InterPro" id="IPR011712">
    <property type="entry name" value="Sig_transdc_His_kin_sub3_dim/P"/>
</dbReference>
<evidence type="ECO:0000256" key="2">
    <source>
        <dbReference type="ARBA" id="ARBA00022777"/>
    </source>
</evidence>
<keyword evidence="1" id="KW-0808">Transferase</keyword>
<dbReference type="SUPFAM" id="SSF55874">
    <property type="entry name" value="ATPase domain of HSP90 chaperone/DNA topoisomerase II/histidine kinase"/>
    <property type="match status" value="1"/>
</dbReference>
<dbReference type="PANTHER" id="PTHR24421">
    <property type="entry name" value="NITRATE/NITRITE SENSOR PROTEIN NARX-RELATED"/>
    <property type="match status" value="1"/>
</dbReference>
<feature type="transmembrane region" description="Helical" evidence="4">
    <location>
        <begin position="136"/>
        <end position="157"/>
    </location>
</feature>
<dbReference type="Pfam" id="PF02518">
    <property type="entry name" value="HATPase_c"/>
    <property type="match status" value="1"/>
</dbReference>
<dbReference type="AlphaFoldDB" id="A0A4Y3WUK6"/>
<dbReference type="GO" id="GO:0000155">
    <property type="term" value="F:phosphorelay sensor kinase activity"/>
    <property type="evidence" value="ECO:0007669"/>
    <property type="project" value="InterPro"/>
</dbReference>
<evidence type="ECO:0000259" key="5">
    <source>
        <dbReference type="SMART" id="SM00387"/>
    </source>
</evidence>
<dbReference type="Proteomes" id="UP000320338">
    <property type="component" value="Unassembled WGS sequence"/>
</dbReference>
<dbReference type="InterPro" id="IPR003594">
    <property type="entry name" value="HATPase_dom"/>
</dbReference>
<dbReference type="InterPro" id="IPR036890">
    <property type="entry name" value="HATPase_C_sf"/>
</dbReference>
<dbReference type="Pfam" id="PF07730">
    <property type="entry name" value="HisKA_3"/>
    <property type="match status" value="1"/>
</dbReference>
<dbReference type="PANTHER" id="PTHR24421:SF63">
    <property type="entry name" value="SENSOR HISTIDINE KINASE DESK"/>
    <property type="match status" value="1"/>
</dbReference>
<organism evidence="6 7">
    <name type="scientific">Pseudonocardia hydrocarbonoxydans</name>
    <dbReference type="NCBI Taxonomy" id="76726"/>
    <lineage>
        <taxon>Bacteria</taxon>
        <taxon>Bacillati</taxon>
        <taxon>Actinomycetota</taxon>
        <taxon>Actinomycetes</taxon>
        <taxon>Pseudonocardiales</taxon>
        <taxon>Pseudonocardiaceae</taxon>
        <taxon>Pseudonocardia</taxon>
    </lineage>
</organism>
<dbReference type="CDD" id="cd16917">
    <property type="entry name" value="HATPase_UhpB-NarQ-NarX-like"/>
    <property type="match status" value="1"/>
</dbReference>
<evidence type="ECO:0000256" key="4">
    <source>
        <dbReference type="SAM" id="Phobius"/>
    </source>
</evidence>
<feature type="transmembrane region" description="Helical" evidence="4">
    <location>
        <begin position="110"/>
        <end position="130"/>
    </location>
</feature>
<evidence type="ECO:0000313" key="7">
    <source>
        <dbReference type="Proteomes" id="UP000320338"/>
    </source>
</evidence>
<dbReference type="Gene3D" id="1.20.5.1930">
    <property type="match status" value="1"/>
</dbReference>
<accession>A0A4Y3WUK6</accession>
<evidence type="ECO:0000256" key="3">
    <source>
        <dbReference type="ARBA" id="ARBA00023012"/>
    </source>
</evidence>
<reference evidence="6 7" key="1">
    <citation type="submission" date="2019-06" db="EMBL/GenBank/DDBJ databases">
        <title>Whole genome shotgun sequence of Pseudonocardia hydrocarbonoxydans NBRC 14498.</title>
        <authorList>
            <person name="Hosoyama A."/>
            <person name="Uohara A."/>
            <person name="Ohji S."/>
            <person name="Ichikawa N."/>
        </authorList>
    </citation>
    <scope>NUCLEOTIDE SEQUENCE [LARGE SCALE GENOMIC DNA]</scope>
    <source>
        <strain evidence="6 7">NBRC 14498</strain>
    </source>
</reference>
<keyword evidence="7" id="KW-1185">Reference proteome</keyword>
<evidence type="ECO:0000313" key="6">
    <source>
        <dbReference type="EMBL" id="GEC22513.1"/>
    </source>
</evidence>
<proteinExistence type="predicted"/>
<dbReference type="InterPro" id="IPR050482">
    <property type="entry name" value="Sensor_HK_TwoCompSys"/>
</dbReference>
<dbReference type="RefSeq" id="WP_141282079.1">
    <property type="nucleotide sequence ID" value="NZ_BAAARZ010000079.1"/>
</dbReference>
<gene>
    <name evidence="6" type="ORF">PHY01_47960</name>
</gene>
<sequence length="369" mass="39975">MSELRRWWEGSPRRWPASTLWTLFWLSMLFFQPIFDDRDRPLQWAVAATVVVLFVPFYLAVELRDGPARRWAAPVTTLLAVAAVPFNSGASVLLVYAAGFAGSFLSRRSAVRWLAGLTALLGAIALVSSIPFPYRIMAFAPSLALIWVIGLLTVEGVDAEREARFHRARVEYAATLSERERIARDLHDLLGQTLTGIVVRSQLAQRLARGDVDAGVAEMAEVEQAARAALTEVRATVSGWRFVEFDDEVAVARDALRAAGVELVVVRDAAVTLVPTAETALALALREAVTNVVRHSRARRCTVTLRHVAGADGGQVELEVVDDGVGGSATDGNGLTGMRERVAQLGGELRRRGTGGTSLTVELPAVVAR</sequence>